<dbReference type="Gene3D" id="3.30.429.10">
    <property type="entry name" value="Macrophage Migration Inhibitory Factor"/>
    <property type="match status" value="1"/>
</dbReference>
<dbReference type="HOGENOM" id="CLU_113367_0_0_1"/>
<evidence type="ECO:0000313" key="2">
    <source>
        <dbReference type="EMBL" id="KGQ11977.1"/>
    </source>
</evidence>
<name>A0A0A2W029_BEABA</name>
<dbReference type="EMBL" id="ANFO01000156">
    <property type="protein sequence ID" value="KGQ11977.1"/>
    <property type="molecule type" value="Genomic_DNA"/>
</dbReference>
<proteinExistence type="predicted"/>
<accession>A0A0A2W029</accession>
<evidence type="ECO:0000313" key="3">
    <source>
        <dbReference type="Proteomes" id="UP000030106"/>
    </source>
</evidence>
<dbReference type="InterPro" id="IPR014347">
    <property type="entry name" value="Tautomerase/MIF_sf"/>
</dbReference>
<gene>
    <name evidence="2" type="ORF">BBAD15_g2267</name>
</gene>
<dbReference type="AlphaFoldDB" id="A0A0A2W029"/>
<sequence length="150" mass="16736">MPLWKIHHSAGIFTNQADKDAIAKKATEWYQSVGLPAFYVHTLFVPFERENGFTGGKPHAAPYVLLEVAHIARNWEGNKKAAEAIKRGIDAVMKPFTTDKGIHLEYAVLEGPAALWRIDGVDPPEAFGPDQQEQAAKNRKILADKYRSLL</sequence>
<comment type="caution">
    <text evidence="2">The sequence shown here is derived from an EMBL/GenBank/DDBJ whole genome shotgun (WGS) entry which is preliminary data.</text>
</comment>
<dbReference type="InterPro" id="IPR028116">
    <property type="entry name" value="Cis-CaaD-like"/>
</dbReference>
<protein>
    <recommendedName>
        <fullName evidence="1">Tautomerase cis-CaaD-like domain-containing protein</fullName>
    </recommendedName>
</protein>
<dbReference type="eggNOG" id="ENOG502SN9D">
    <property type="taxonomic scope" value="Eukaryota"/>
</dbReference>
<dbReference type="OrthoDB" id="2129288at2759"/>
<evidence type="ECO:0000259" key="1">
    <source>
        <dbReference type="Pfam" id="PF14832"/>
    </source>
</evidence>
<feature type="domain" description="Tautomerase cis-CaaD-like" evidence="1">
    <location>
        <begin position="1"/>
        <end position="139"/>
    </location>
</feature>
<reference evidence="2 3" key="1">
    <citation type="submission" date="2012-10" db="EMBL/GenBank/DDBJ databases">
        <title>Genome sequencing and analysis of entomopathogenic fungi Beauveria bassiana D1-5.</title>
        <authorList>
            <person name="Li Q."/>
            <person name="Wang L."/>
            <person name="Zhang Z."/>
            <person name="Wang Q."/>
            <person name="Ren J."/>
            <person name="Wang M."/>
            <person name="Xu W."/>
            <person name="Wang J."/>
            <person name="Lu Y."/>
            <person name="Du Q."/>
            <person name="Sun Z."/>
        </authorList>
    </citation>
    <scope>NUCLEOTIDE SEQUENCE [LARGE SCALE GENOMIC DNA]</scope>
    <source>
        <strain evidence="2 3">D1-5</strain>
    </source>
</reference>
<dbReference type="Proteomes" id="UP000030106">
    <property type="component" value="Unassembled WGS sequence"/>
</dbReference>
<organism evidence="2 3">
    <name type="scientific">Beauveria bassiana D1-5</name>
    <dbReference type="NCBI Taxonomy" id="1245745"/>
    <lineage>
        <taxon>Eukaryota</taxon>
        <taxon>Fungi</taxon>
        <taxon>Dikarya</taxon>
        <taxon>Ascomycota</taxon>
        <taxon>Pezizomycotina</taxon>
        <taxon>Sordariomycetes</taxon>
        <taxon>Hypocreomycetidae</taxon>
        <taxon>Hypocreales</taxon>
        <taxon>Cordycipitaceae</taxon>
        <taxon>Beauveria</taxon>
    </lineage>
</organism>
<dbReference type="Pfam" id="PF14832">
    <property type="entry name" value="Tautomerase_3"/>
    <property type="match status" value="1"/>
</dbReference>